<accession>A0A1I3IFU0</accession>
<evidence type="ECO:0000313" key="3">
    <source>
        <dbReference type="EMBL" id="SFI46796.1"/>
    </source>
</evidence>
<dbReference type="OrthoDB" id="249490at2"/>
<dbReference type="EMBL" id="FOQD01000009">
    <property type="protein sequence ID" value="SFI46796.1"/>
    <property type="molecule type" value="Genomic_DNA"/>
</dbReference>
<sequence>MRRGVWNLLISGCLALEWNSPALAQENPPAPAQHRQTLSISAHPSLFTTSELDIIFKEYGPPPGDVLVERHQKSGIDSADATDADLEAAPLQQVQYPTDDSAARDEDPVGHYQEPRWNPFPFLTEQLACMPVEKRGLVIKERAVTMTVLPAGNSDFNISTLDVRGTAYLGQFPILQVTPRFGWHLLGGPGTTDVPPQLYDTGVDTTIFLPLSKQWSFLGGVGPSLFTDGQNLSSQAFRMTGRALGFYQWSETTKVAVGFIYLGREDLIALPAAGVFYKPNERVKAELFFPKPKVGYRIFANDGRERWCYLAGEFGGNSWAVERSDGSADVLTYRDYRLIAGFEQVDKEVRRWLVETGFVFGRRIEYESGIGDTNPGVTGMIRAGLVF</sequence>
<dbReference type="Pfam" id="PF19783">
    <property type="entry name" value="DUF6268"/>
    <property type="match status" value="1"/>
</dbReference>
<feature type="domain" description="DUF6268" evidence="2">
    <location>
        <begin position="194"/>
        <end position="366"/>
    </location>
</feature>
<name>A0A1I3IFU0_9PLAN</name>
<dbReference type="STRING" id="1576369.SAMN05421753_109105"/>
<reference evidence="4" key="1">
    <citation type="submission" date="2016-10" db="EMBL/GenBank/DDBJ databases">
        <authorList>
            <person name="Varghese N."/>
            <person name="Submissions S."/>
        </authorList>
    </citation>
    <scope>NUCLEOTIDE SEQUENCE [LARGE SCALE GENOMIC DNA]</scope>
    <source>
        <strain evidence="4">DSM 26348</strain>
    </source>
</reference>
<feature type="signal peptide" evidence="1">
    <location>
        <begin position="1"/>
        <end position="24"/>
    </location>
</feature>
<proteinExistence type="predicted"/>
<feature type="chain" id="PRO_5011595245" description="DUF6268 domain-containing protein" evidence="1">
    <location>
        <begin position="25"/>
        <end position="387"/>
    </location>
</feature>
<organism evidence="3 4">
    <name type="scientific">Planctomicrobium piriforme</name>
    <dbReference type="NCBI Taxonomy" id="1576369"/>
    <lineage>
        <taxon>Bacteria</taxon>
        <taxon>Pseudomonadati</taxon>
        <taxon>Planctomycetota</taxon>
        <taxon>Planctomycetia</taxon>
        <taxon>Planctomycetales</taxon>
        <taxon>Planctomycetaceae</taxon>
        <taxon>Planctomicrobium</taxon>
    </lineage>
</organism>
<dbReference type="Proteomes" id="UP000199518">
    <property type="component" value="Unassembled WGS sequence"/>
</dbReference>
<dbReference type="InterPro" id="IPR046235">
    <property type="entry name" value="DUF6268"/>
</dbReference>
<evidence type="ECO:0000259" key="2">
    <source>
        <dbReference type="Pfam" id="PF19783"/>
    </source>
</evidence>
<evidence type="ECO:0000256" key="1">
    <source>
        <dbReference type="SAM" id="SignalP"/>
    </source>
</evidence>
<dbReference type="AlphaFoldDB" id="A0A1I3IFU0"/>
<dbReference type="RefSeq" id="WP_092050809.1">
    <property type="nucleotide sequence ID" value="NZ_FOQD01000009.1"/>
</dbReference>
<gene>
    <name evidence="3" type="ORF">SAMN05421753_109105</name>
</gene>
<evidence type="ECO:0000313" key="4">
    <source>
        <dbReference type="Proteomes" id="UP000199518"/>
    </source>
</evidence>
<protein>
    <recommendedName>
        <fullName evidence="2">DUF6268 domain-containing protein</fullName>
    </recommendedName>
</protein>
<keyword evidence="4" id="KW-1185">Reference proteome</keyword>
<keyword evidence="1" id="KW-0732">Signal</keyword>